<feature type="transmembrane region" description="Helical" evidence="1">
    <location>
        <begin position="80"/>
        <end position="102"/>
    </location>
</feature>
<gene>
    <name evidence="2" type="ORF">BBG20_25165</name>
    <name evidence="3" type="ORF">C9382_11760</name>
</gene>
<proteinExistence type="predicted"/>
<evidence type="ECO:0000313" key="3">
    <source>
        <dbReference type="EMBL" id="PTC29587.1"/>
    </source>
</evidence>
<feature type="transmembrane region" description="Helical" evidence="1">
    <location>
        <begin position="29"/>
        <end position="50"/>
    </location>
</feature>
<keyword evidence="4" id="KW-1185">Reference proteome</keyword>
<evidence type="ECO:0000313" key="5">
    <source>
        <dbReference type="Proteomes" id="UP000240571"/>
    </source>
</evidence>
<evidence type="ECO:0000256" key="1">
    <source>
        <dbReference type="SAM" id="Phobius"/>
    </source>
</evidence>
<reference evidence="3 5" key="2">
    <citation type="submission" date="2018-03" db="EMBL/GenBank/DDBJ databases">
        <title>Diversity of bacteria associated with corn roots inoculated with woodland soils in Canada, and Description of Pseudomonas aylmerense sp. nov.</title>
        <authorList>
            <person name="Tambong J.T."/>
            <person name="Xu R."/>
            <person name="Tchagang C."/>
        </authorList>
    </citation>
    <scope>NUCLEOTIDE SEQUENCE [LARGE SCALE GENOMIC DNA]</scope>
    <source>
        <strain evidence="3 5">S1E44</strain>
    </source>
</reference>
<dbReference type="Proteomes" id="UP000095081">
    <property type="component" value="Unassembled WGS sequence"/>
</dbReference>
<dbReference type="EMBL" id="PYWW01000026">
    <property type="protein sequence ID" value="PTC29587.1"/>
    <property type="molecule type" value="Genomic_DNA"/>
</dbReference>
<reference evidence="2 4" key="1">
    <citation type="submission" date="2016-06" db="EMBL/GenBank/DDBJ databases">
        <title>Draft genome sequence of Pseudomonas sp. S1E40, a novel strain antagonistic activity to fungal plant pathogen.</title>
        <authorList>
            <person name="Tambong J.T."/>
            <person name="Tchagang C."/>
            <person name="Xu R."/>
        </authorList>
    </citation>
    <scope>NUCLEOTIDE SEQUENCE [LARGE SCALE GENOMIC DNA]</scope>
    <source>
        <strain evidence="2 4">S1E40</strain>
    </source>
</reference>
<keyword evidence="1" id="KW-0812">Transmembrane</keyword>
<protein>
    <submittedName>
        <fullName evidence="3">Uncharacterized protein</fullName>
    </submittedName>
</protein>
<sequence>MSDAEKSKTQHAGLLQQWKIYSVDEFKRAPIATTAILVGAIGSVLMFIFAGTQPHSESKITSPILNGSANGVGVIEVKNILMVISFFLFSSFLGAGIVRLIAKKYENASIVLSILIASFTNFLTIFFVFLAPPRAVSEQLFHAAHNNVFYTSMLVYLTVCGSAVFKDIGRTMLSEPEDKSSGGGMAFLLVAGLLIAIWGWAVFAAQKRLTETFLPDIAHYIEQAPIKK</sequence>
<accession>A0A2T4G1T4</accession>
<dbReference type="EMBL" id="MAUE01000041">
    <property type="protein sequence ID" value="OCW20930.1"/>
    <property type="molecule type" value="Genomic_DNA"/>
</dbReference>
<dbReference type="RefSeq" id="WP_065908252.1">
    <property type="nucleotide sequence ID" value="NZ_MAUE01000041.1"/>
</dbReference>
<comment type="caution">
    <text evidence="3">The sequence shown here is derived from an EMBL/GenBank/DDBJ whole genome shotgun (WGS) entry which is preliminary data.</text>
</comment>
<organism evidence="3 5">
    <name type="scientific">Pseudomonas aylmerensis</name>
    <dbReference type="NCBI Taxonomy" id="1869229"/>
    <lineage>
        <taxon>Bacteria</taxon>
        <taxon>Pseudomonadati</taxon>
        <taxon>Pseudomonadota</taxon>
        <taxon>Gammaproteobacteria</taxon>
        <taxon>Pseudomonadales</taxon>
        <taxon>Pseudomonadaceae</taxon>
        <taxon>Pseudomonas</taxon>
    </lineage>
</organism>
<evidence type="ECO:0000313" key="4">
    <source>
        <dbReference type="Proteomes" id="UP000095081"/>
    </source>
</evidence>
<keyword evidence="1" id="KW-1133">Transmembrane helix</keyword>
<dbReference type="AlphaFoldDB" id="A0A2T4G1T4"/>
<dbReference type="OrthoDB" id="9992639at2"/>
<feature type="transmembrane region" description="Helical" evidence="1">
    <location>
        <begin position="109"/>
        <end position="128"/>
    </location>
</feature>
<name>A0A2T4G1T4_9PSED</name>
<dbReference type="Proteomes" id="UP000240571">
    <property type="component" value="Unassembled WGS sequence"/>
</dbReference>
<keyword evidence="1" id="KW-0472">Membrane</keyword>
<evidence type="ECO:0000313" key="2">
    <source>
        <dbReference type="EMBL" id="OCW20930.1"/>
    </source>
</evidence>
<feature type="transmembrane region" description="Helical" evidence="1">
    <location>
        <begin position="186"/>
        <end position="205"/>
    </location>
</feature>